<comment type="subcellular location">
    <subcellularLocation>
        <location evidence="1">Cell membrane</location>
        <topology evidence="1">Multi-pass membrane protein</topology>
    </subcellularLocation>
</comment>
<proteinExistence type="inferred from homology"/>
<evidence type="ECO:0000259" key="8">
    <source>
        <dbReference type="Pfam" id="PF02687"/>
    </source>
</evidence>
<comment type="similarity">
    <text evidence="6">Belongs to the ABC-4 integral membrane protein family.</text>
</comment>
<dbReference type="InterPro" id="IPR050250">
    <property type="entry name" value="Macrolide_Exporter_MacB"/>
</dbReference>
<evidence type="ECO:0000256" key="1">
    <source>
        <dbReference type="ARBA" id="ARBA00004651"/>
    </source>
</evidence>
<dbReference type="EMBL" id="JANTEZ010000005">
    <property type="protein sequence ID" value="MCS5715685.1"/>
    <property type="molecule type" value="Genomic_DNA"/>
</dbReference>
<evidence type="ECO:0000256" key="4">
    <source>
        <dbReference type="ARBA" id="ARBA00022989"/>
    </source>
</evidence>
<evidence type="ECO:0000256" key="6">
    <source>
        <dbReference type="ARBA" id="ARBA00038076"/>
    </source>
</evidence>
<dbReference type="Proteomes" id="UP001165580">
    <property type="component" value="Unassembled WGS sequence"/>
</dbReference>
<dbReference type="Pfam" id="PF02687">
    <property type="entry name" value="FtsX"/>
    <property type="match status" value="1"/>
</dbReference>
<protein>
    <submittedName>
        <fullName evidence="10">ABC transporter permease</fullName>
    </submittedName>
</protein>
<keyword evidence="11" id="KW-1185">Reference proteome</keyword>
<evidence type="ECO:0000313" key="10">
    <source>
        <dbReference type="EMBL" id="MCS5715685.1"/>
    </source>
</evidence>
<evidence type="ECO:0000256" key="7">
    <source>
        <dbReference type="SAM" id="Phobius"/>
    </source>
</evidence>
<feature type="transmembrane region" description="Helical" evidence="7">
    <location>
        <begin position="27"/>
        <end position="50"/>
    </location>
</feature>
<comment type="caution">
    <text evidence="10">The sequence shown here is derived from an EMBL/GenBank/DDBJ whole genome shotgun (WGS) entry which is preliminary data.</text>
</comment>
<feature type="transmembrane region" description="Helical" evidence="7">
    <location>
        <begin position="287"/>
        <end position="312"/>
    </location>
</feature>
<gene>
    <name evidence="10" type="ORF">NVV95_14130</name>
</gene>
<organism evidence="10 11">
    <name type="scientific">Herbiconiux gentiana</name>
    <dbReference type="NCBI Taxonomy" id="2970912"/>
    <lineage>
        <taxon>Bacteria</taxon>
        <taxon>Bacillati</taxon>
        <taxon>Actinomycetota</taxon>
        <taxon>Actinomycetes</taxon>
        <taxon>Micrococcales</taxon>
        <taxon>Microbacteriaceae</taxon>
        <taxon>Herbiconiux</taxon>
    </lineage>
</organism>
<keyword evidence="3 7" id="KW-0812">Transmembrane</keyword>
<name>A0ABT2GHI2_9MICO</name>
<reference evidence="10" key="1">
    <citation type="submission" date="2022-08" db="EMBL/GenBank/DDBJ databases">
        <authorList>
            <person name="Deng Y."/>
            <person name="Han X.-F."/>
            <person name="Zhang Y.-Q."/>
        </authorList>
    </citation>
    <scope>NUCLEOTIDE SEQUENCE</scope>
    <source>
        <strain evidence="10">CPCC 205716</strain>
    </source>
</reference>
<feature type="domain" description="MacB-like periplasmic core" evidence="9">
    <location>
        <begin position="27"/>
        <end position="213"/>
    </location>
</feature>
<keyword evidence="4 7" id="KW-1133">Transmembrane helix</keyword>
<keyword evidence="5 7" id="KW-0472">Membrane</keyword>
<feature type="domain" description="ABC3 transporter permease C-terminal" evidence="8">
    <location>
        <begin position="292"/>
        <end position="404"/>
    </location>
</feature>
<dbReference type="PANTHER" id="PTHR30572:SF4">
    <property type="entry name" value="ABC TRANSPORTER PERMEASE YTRF"/>
    <property type="match status" value="1"/>
</dbReference>
<evidence type="ECO:0000256" key="5">
    <source>
        <dbReference type="ARBA" id="ARBA00023136"/>
    </source>
</evidence>
<dbReference type="InterPro" id="IPR003838">
    <property type="entry name" value="ABC3_permease_C"/>
</dbReference>
<feature type="transmembrane region" description="Helical" evidence="7">
    <location>
        <begin position="332"/>
        <end position="359"/>
    </location>
</feature>
<evidence type="ECO:0000259" key="9">
    <source>
        <dbReference type="Pfam" id="PF12704"/>
    </source>
</evidence>
<evidence type="ECO:0000313" key="11">
    <source>
        <dbReference type="Proteomes" id="UP001165580"/>
    </source>
</evidence>
<accession>A0ABT2GHI2</accession>
<dbReference type="PANTHER" id="PTHR30572">
    <property type="entry name" value="MEMBRANE COMPONENT OF TRANSPORTER-RELATED"/>
    <property type="match status" value="1"/>
</dbReference>
<dbReference type="RefSeq" id="WP_259487192.1">
    <property type="nucleotide sequence ID" value="NZ_JANTEZ010000005.1"/>
</dbReference>
<evidence type="ECO:0000256" key="3">
    <source>
        <dbReference type="ARBA" id="ARBA00022692"/>
    </source>
</evidence>
<dbReference type="Pfam" id="PF12704">
    <property type="entry name" value="MacB_PCD"/>
    <property type="match status" value="1"/>
</dbReference>
<sequence length="417" mass="43241">MTRLLTGLLGAVLEAWQELRIHRTRVLLSLIGVAVAVASLTTVVALGGILQQTTAEQSERQSGRPATLYVSAYGADGGQVDAEALQSAWVETVARYGIDYASRVVNAGVAVDSPNGVLSVGTQAVDQPYGEMHRVRISEGSWFTPVDAEQLAPRVIVNSVFWERLGRPALDGHPLLSLGGHGGTGATTAVIVGVYPSAEWETEPAMFMLADQLAAFQQADAGAGAAVDPFAGSSVQYELWVPTGDWEALAAAVKRDLAAAVGDGATVDVMRQDAAQYGDDPFLVTQMIVGGIALLVLLLGALGLVNIALVTVKQRVREIGIRRSFGATAGRVFFAVMMESVVATVAAGAVGVAAAILVVQSPMVHDLVGQGLVTDFPPFPVDAAVLGLVAASAVGALAGILPALVAVRVKVIDAIRY</sequence>
<dbReference type="InterPro" id="IPR025857">
    <property type="entry name" value="MacB_PCD"/>
</dbReference>
<feature type="transmembrane region" description="Helical" evidence="7">
    <location>
        <begin position="379"/>
        <end position="407"/>
    </location>
</feature>
<evidence type="ECO:0000256" key="2">
    <source>
        <dbReference type="ARBA" id="ARBA00022475"/>
    </source>
</evidence>
<keyword evidence="2" id="KW-1003">Cell membrane</keyword>